<gene>
    <name evidence="3" type="ORF">DQG23_27855</name>
</gene>
<reference evidence="3 4" key="1">
    <citation type="journal article" date="2009" name="Int. J. Syst. Evol. Microbiol.">
        <title>Paenibacillus contaminans sp. nov., isolated from a contaminated laboratory plate.</title>
        <authorList>
            <person name="Chou J.H."/>
            <person name="Lee J.H."/>
            <person name="Lin M.C."/>
            <person name="Chang P.S."/>
            <person name="Arun A.B."/>
            <person name="Young C.C."/>
            <person name="Chen W.M."/>
        </authorList>
    </citation>
    <scope>NUCLEOTIDE SEQUENCE [LARGE SCALE GENOMIC DNA]</scope>
    <source>
        <strain evidence="3 4">CKOBP-6</strain>
    </source>
</reference>
<dbReference type="Pfam" id="PF03795">
    <property type="entry name" value="YCII"/>
    <property type="match status" value="1"/>
</dbReference>
<evidence type="ECO:0000313" key="3">
    <source>
        <dbReference type="EMBL" id="RAV16657.1"/>
    </source>
</evidence>
<dbReference type="Gene3D" id="3.30.70.1060">
    <property type="entry name" value="Dimeric alpha+beta barrel"/>
    <property type="match status" value="1"/>
</dbReference>
<dbReference type="SUPFAM" id="SSF54909">
    <property type="entry name" value="Dimeric alpha+beta barrel"/>
    <property type="match status" value="1"/>
</dbReference>
<dbReference type="InterPro" id="IPR005545">
    <property type="entry name" value="YCII"/>
</dbReference>
<dbReference type="EMBL" id="QMFB01000020">
    <property type="protein sequence ID" value="RAV16657.1"/>
    <property type="molecule type" value="Genomic_DNA"/>
</dbReference>
<keyword evidence="4" id="KW-1185">Reference proteome</keyword>
<organism evidence="3 4">
    <name type="scientific">Paenibacillus contaminans</name>
    <dbReference type="NCBI Taxonomy" id="450362"/>
    <lineage>
        <taxon>Bacteria</taxon>
        <taxon>Bacillati</taxon>
        <taxon>Bacillota</taxon>
        <taxon>Bacilli</taxon>
        <taxon>Bacillales</taxon>
        <taxon>Paenibacillaceae</taxon>
        <taxon>Paenibacillus</taxon>
    </lineage>
</organism>
<feature type="domain" description="YCII-related" evidence="2">
    <location>
        <begin position="16"/>
        <end position="85"/>
    </location>
</feature>
<sequence length="92" mass="10655">MSHKYFAVFLPMLDPEKSRMFREQHLAFLAQQREAGRLFANGRFTDGSGGLVIYIAESMDEVTSWVQTDPYIVQGARNYDIHEWELVKGNLE</sequence>
<accession>A0A329MH21</accession>
<dbReference type="RefSeq" id="WP_113034317.1">
    <property type="nucleotide sequence ID" value="NZ_QMFB01000020.1"/>
</dbReference>
<dbReference type="OrthoDB" id="162319at2"/>
<dbReference type="InterPro" id="IPR011008">
    <property type="entry name" value="Dimeric_a/b-barrel"/>
</dbReference>
<evidence type="ECO:0000256" key="1">
    <source>
        <dbReference type="ARBA" id="ARBA00007689"/>
    </source>
</evidence>
<comment type="caution">
    <text evidence="3">The sequence shown here is derived from an EMBL/GenBank/DDBJ whole genome shotgun (WGS) entry which is preliminary data.</text>
</comment>
<proteinExistence type="inferred from homology"/>
<protein>
    <recommendedName>
        <fullName evidence="2">YCII-related domain-containing protein</fullName>
    </recommendedName>
</protein>
<comment type="similarity">
    <text evidence="1">Belongs to the YciI family.</text>
</comment>
<evidence type="ECO:0000259" key="2">
    <source>
        <dbReference type="Pfam" id="PF03795"/>
    </source>
</evidence>
<dbReference type="Proteomes" id="UP000250369">
    <property type="component" value="Unassembled WGS sequence"/>
</dbReference>
<name>A0A329MH21_9BACL</name>
<evidence type="ECO:0000313" key="4">
    <source>
        <dbReference type="Proteomes" id="UP000250369"/>
    </source>
</evidence>
<dbReference type="AlphaFoldDB" id="A0A329MH21"/>
<dbReference type="PANTHER" id="PTHR37828:SF1">
    <property type="entry name" value="YCII-RELATED DOMAIN-CONTAINING PROTEIN"/>
    <property type="match status" value="1"/>
</dbReference>
<dbReference type="PANTHER" id="PTHR37828">
    <property type="entry name" value="GSR2449 PROTEIN"/>
    <property type="match status" value="1"/>
</dbReference>